<comment type="pathway">
    <text evidence="2">Carbohydrate biosynthesis; Calvin cycle.</text>
</comment>
<dbReference type="HAMAP" id="MF_01855">
    <property type="entry name" value="FBPase_class1"/>
    <property type="match status" value="1"/>
</dbReference>
<feature type="binding site" evidence="9">
    <location>
        <position position="264"/>
    </location>
    <ligand>
        <name>substrate</name>
    </ligand>
</feature>
<dbReference type="GO" id="GO:0006002">
    <property type="term" value="P:fructose 6-phosphate metabolic process"/>
    <property type="evidence" value="ECO:0007669"/>
    <property type="project" value="TreeGrafter"/>
</dbReference>
<dbReference type="STRING" id="1513271.XM47_09100"/>
<feature type="binding site" evidence="9">
    <location>
        <position position="84"/>
    </location>
    <ligand>
        <name>Mg(2+)</name>
        <dbReference type="ChEBI" id="CHEBI:18420"/>
        <label>1</label>
    </ligand>
</feature>
<dbReference type="OrthoDB" id="9806756at2"/>
<evidence type="ECO:0000313" key="14">
    <source>
        <dbReference type="Proteomes" id="UP000037600"/>
    </source>
</evidence>
<dbReference type="GO" id="GO:0005986">
    <property type="term" value="P:sucrose biosynthetic process"/>
    <property type="evidence" value="ECO:0007669"/>
    <property type="project" value="TreeGrafter"/>
</dbReference>
<dbReference type="CDD" id="cd00354">
    <property type="entry name" value="FBPase"/>
    <property type="match status" value="1"/>
</dbReference>
<comment type="subunit">
    <text evidence="9">Homotetramer.</text>
</comment>
<dbReference type="PANTHER" id="PTHR11556">
    <property type="entry name" value="FRUCTOSE-1,6-BISPHOSPHATASE-RELATED"/>
    <property type="match status" value="1"/>
</dbReference>
<evidence type="ECO:0000256" key="6">
    <source>
        <dbReference type="ARBA" id="ARBA00022801"/>
    </source>
</evidence>
<evidence type="ECO:0000256" key="9">
    <source>
        <dbReference type="HAMAP-Rule" id="MF_01855"/>
    </source>
</evidence>
<dbReference type="GO" id="GO:0030388">
    <property type="term" value="P:fructose 1,6-bisphosphate metabolic process"/>
    <property type="evidence" value="ECO:0007669"/>
    <property type="project" value="TreeGrafter"/>
</dbReference>
<dbReference type="InterPro" id="IPR000146">
    <property type="entry name" value="FBPase_class-1"/>
</dbReference>
<dbReference type="GO" id="GO:0006094">
    <property type="term" value="P:gluconeogenesis"/>
    <property type="evidence" value="ECO:0007669"/>
    <property type="project" value="UniProtKB-UniRule"/>
</dbReference>
<proteinExistence type="inferred from homology"/>
<dbReference type="GO" id="GO:0042132">
    <property type="term" value="F:fructose 1,6-bisphosphate 1-phosphatase activity"/>
    <property type="evidence" value="ECO:0007669"/>
    <property type="project" value="UniProtKB-UniRule"/>
</dbReference>
<accession>A0A0J8GRZ2</accession>
<keyword evidence="5 9" id="KW-0479">Metal-binding</keyword>
<keyword evidence="7 9" id="KW-0460">Magnesium</keyword>
<keyword evidence="8 9" id="KW-0119">Carbohydrate metabolism</keyword>
<organism evidence="13 14">
    <name type="scientific">Catenovulum maritimum</name>
    <dbReference type="NCBI Taxonomy" id="1513271"/>
    <lineage>
        <taxon>Bacteria</taxon>
        <taxon>Pseudomonadati</taxon>
        <taxon>Pseudomonadota</taxon>
        <taxon>Gammaproteobacteria</taxon>
        <taxon>Alteromonadales</taxon>
        <taxon>Alteromonadaceae</taxon>
        <taxon>Catenovulum</taxon>
    </lineage>
</organism>
<dbReference type="FunFam" id="3.40.190.80:FF:000011">
    <property type="entry name" value="Fructose-1,6-bisphosphatase class 1"/>
    <property type="match status" value="1"/>
</dbReference>
<evidence type="ECO:0000256" key="1">
    <source>
        <dbReference type="ARBA" id="ARBA00001273"/>
    </source>
</evidence>
<dbReference type="GO" id="GO:0000287">
    <property type="term" value="F:magnesium ion binding"/>
    <property type="evidence" value="ECO:0007669"/>
    <property type="project" value="UniProtKB-UniRule"/>
</dbReference>
<dbReference type="GO" id="GO:0005829">
    <property type="term" value="C:cytosol"/>
    <property type="evidence" value="ECO:0007669"/>
    <property type="project" value="TreeGrafter"/>
</dbReference>
<evidence type="ECO:0000256" key="10">
    <source>
        <dbReference type="RuleBase" id="RU000508"/>
    </source>
</evidence>
<dbReference type="Pfam" id="PF00316">
    <property type="entry name" value="FBPase"/>
    <property type="match status" value="1"/>
</dbReference>
<dbReference type="InterPro" id="IPR044015">
    <property type="entry name" value="FBPase_C_dom"/>
</dbReference>
<reference evidence="13 14" key="1">
    <citation type="submission" date="2015-04" db="EMBL/GenBank/DDBJ databases">
        <title>Draft Genome Sequence of the Novel Agar-Digesting Marine Bacterium Q1.</title>
        <authorList>
            <person name="Li Y."/>
            <person name="Li D."/>
            <person name="Chen G."/>
            <person name="Du Z."/>
        </authorList>
    </citation>
    <scope>NUCLEOTIDE SEQUENCE [LARGE SCALE GENOMIC DNA]</scope>
    <source>
        <strain evidence="13 14">Q1</strain>
    </source>
</reference>
<evidence type="ECO:0000256" key="5">
    <source>
        <dbReference type="ARBA" id="ARBA00022723"/>
    </source>
</evidence>
<evidence type="ECO:0000256" key="3">
    <source>
        <dbReference type="ARBA" id="ARBA00010941"/>
    </source>
</evidence>
<comment type="similarity">
    <text evidence="3 9 10">Belongs to the FBPase class 1 family.</text>
</comment>
<sequence>MQRLTPRLRKDGVDLELIMLIRTILAASKEIAFRVNQGALSGILGSTLDENIQGETQKKLDVVANQLIKDMLLDNEQVRALASEEEDTIVAGTENAPYIVAFDPLDGSSNIDINGSIGTIFTIYNARNDVPNDSPEQFHQRGKYQVCAGYVLYGPATMLVLSTGGPTRCYTLDATHGGYLLTTEALDIPSETQEYAINGANQRFWHTEIKQYIADLIQGEEGIRGKRFNMRWNAAMVGDVHRILTRGGIFCYPSDTKDPNQPAKLRLLYEANPLAMLVENANGKACTETGDILDILPHDIHQRVPVIMGSRNEVETCLNYYKQ</sequence>
<evidence type="ECO:0000256" key="7">
    <source>
        <dbReference type="ARBA" id="ARBA00022842"/>
    </source>
</evidence>
<protein>
    <recommendedName>
        <fullName evidence="9">Fructose-1,6-bisphosphatase class 1</fullName>
        <shortName evidence="9">FBPase class 1</shortName>
        <ecNumber evidence="9">3.1.3.11</ecNumber>
    </recommendedName>
    <alternativeName>
        <fullName evidence="9">D-fructose-1,6-bisphosphate 1-phosphohydrolase class 1</fullName>
    </alternativeName>
</protein>
<comment type="cofactor">
    <cofactor evidence="9">
        <name>Mg(2+)</name>
        <dbReference type="ChEBI" id="CHEBI:18420"/>
    </cofactor>
    <text evidence="9">Binds 2 magnesium ions per subunit.</text>
</comment>
<dbReference type="PIRSF" id="PIRSF000904">
    <property type="entry name" value="FBPtase_SBPase"/>
    <property type="match status" value="1"/>
</dbReference>
<feature type="binding site" evidence="9">
    <location>
        <position position="270"/>
    </location>
    <ligand>
        <name>Mg(2+)</name>
        <dbReference type="ChEBI" id="CHEBI:18420"/>
        <label>2</label>
    </ligand>
</feature>
<evidence type="ECO:0000259" key="12">
    <source>
        <dbReference type="Pfam" id="PF18913"/>
    </source>
</evidence>
<dbReference type="Pfam" id="PF18913">
    <property type="entry name" value="FBPase_C"/>
    <property type="match status" value="1"/>
</dbReference>
<keyword evidence="4 9" id="KW-0963">Cytoplasm</keyword>
<evidence type="ECO:0000313" key="13">
    <source>
        <dbReference type="EMBL" id="KMT65497.1"/>
    </source>
</evidence>
<dbReference type="Proteomes" id="UP000037600">
    <property type="component" value="Unassembled WGS sequence"/>
</dbReference>
<evidence type="ECO:0000259" key="11">
    <source>
        <dbReference type="Pfam" id="PF00316"/>
    </source>
</evidence>
<dbReference type="SUPFAM" id="SSF56655">
    <property type="entry name" value="Carbohydrate phosphatase"/>
    <property type="match status" value="1"/>
</dbReference>
<dbReference type="PANTHER" id="PTHR11556:SF35">
    <property type="entry name" value="SEDOHEPTULOSE-1,7-BISPHOSPHATASE, CHLOROPLASTIC"/>
    <property type="match status" value="1"/>
</dbReference>
<feature type="binding site" evidence="9">
    <location>
        <begin position="106"/>
        <end position="109"/>
    </location>
    <ligand>
        <name>substrate</name>
    </ligand>
</feature>
<dbReference type="InterPro" id="IPR028343">
    <property type="entry name" value="FBPtase"/>
</dbReference>
<comment type="subcellular location">
    <subcellularLocation>
        <location evidence="9">Cytoplasm</location>
    </subcellularLocation>
</comment>
<keyword evidence="14" id="KW-1185">Reference proteome</keyword>
<feature type="binding site" evidence="9">
    <location>
        <position position="106"/>
    </location>
    <ligand>
        <name>Mg(2+)</name>
        <dbReference type="ChEBI" id="CHEBI:18420"/>
        <label>2</label>
    </ligand>
</feature>
<dbReference type="EC" id="3.1.3.11" evidence="9"/>
<comment type="caution">
    <text evidence="13">The sequence shown here is derived from an EMBL/GenBank/DDBJ whole genome shotgun (WGS) entry which is preliminary data.</text>
</comment>
<dbReference type="Gene3D" id="3.40.190.80">
    <property type="match status" value="1"/>
</dbReference>
<feature type="binding site" evidence="9">
    <location>
        <position position="198"/>
    </location>
    <ligand>
        <name>substrate</name>
    </ligand>
</feature>
<dbReference type="InterPro" id="IPR020548">
    <property type="entry name" value="Fructose_bisphosphatase_AS"/>
</dbReference>
<comment type="catalytic activity">
    <reaction evidence="1 9">
        <text>beta-D-fructose 1,6-bisphosphate + H2O = beta-D-fructose 6-phosphate + phosphate</text>
        <dbReference type="Rhea" id="RHEA:11064"/>
        <dbReference type="ChEBI" id="CHEBI:15377"/>
        <dbReference type="ChEBI" id="CHEBI:32966"/>
        <dbReference type="ChEBI" id="CHEBI:43474"/>
        <dbReference type="ChEBI" id="CHEBI:57634"/>
        <dbReference type="EC" id="3.1.3.11"/>
    </reaction>
</comment>
<comment type="caution">
    <text evidence="9">Lacks conserved residue(s) required for the propagation of feature annotation.</text>
</comment>
<dbReference type="NCBIfam" id="NF006779">
    <property type="entry name" value="PRK09293.1-3"/>
    <property type="match status" value="1"/>
</dbReference>
<feature type="binding site" evidence="9">
    <location>
        <position position="103"/>
    </location>
    <ligand>
        <name>Mg(2+)</name>
        <dbReference type="ChEBI" id="CHEBI:18420"/>
        <label>1</label>
    </ligand>
</feature>
<dbReference type="EMBL" id="LAZL01000011">
    <property type="protein sequence ID" value="KMT65497.1"/>
    <property type="molecule type" value="Genomic_DNA"/>
</dbReference>
<evidence type="ECO:0000256" key="8">
    <source>
        <dbReference type="ARBA" id="ARBA00023277"/>
    </source>
</evidence>
<gene>
    <name evidence="9" type="primary">fbp</name>
    <name evidence="13" type="ORF">XM47_09100</name>
</gene>
<dbReference type="PIRSF" id="PIRSF500210">
    <property type="entry name" value="FBPtase"/>
    <property type="match status" value="1"/>
</dbReference>
<keyword evidence="6 9" id="KW-0378">Hydrolase</keyword>
<dbReference type="AlphaFoldDB" id="A0A0J8GRZ2"/>
<dbReference type="PROSITE" id="PS00124">
    <property type="entry name" value="FBPASE"/>
    <property type="match status" value="1"/>
</dbReference>
<feature type="binding site" evidence="9">
    <location>
        <position position="103"/>
    </location>
    <ligand>
        <name>Mg(2+)</name>
        <dbReference type="ChEBI" id="CHEBI:18420"/>
        <label>2</label>
    </ligand>
</feature>
<name>A0A0J8GRZ2_9ALTE</name>
<feature type="binding site" evidence="9">
    <location>
        <position position="105"/>
    </location>
    <ligand>
        <name>Mg(2+)</name>
        <dbReference type="ChEBI" id="CHEBI:18420"/>
        <label>1</label>
    </ligand>
</feature>
<dbReference type="InterPro" id="IPR033391">
    <property type="entry name" value="FBPase_N"/>
</dbReference>
<dbReference type="GO" id="GO:0006000">
    <property type="term" value="P:fructose metabolic process"/>
    <property type="evidence" value="ECO:0007669"/>
    <property type="project" value="TreeGrafter"/>
</dbReference>
<dbReference type="Gene3D" id="3.30.540.10">
    <property type="entry name" value="Fructose-1,6-Bisphosphatase, subunit A, domain 1"/>
    <property type="match status" value="1"/>
</dbReference>
<dbReference type="PATRIC" id="fig|1513271.3.peg.1853"/>
<evidence type="ECO:0000256" key="2">
    <source>
        <dbReference type="ARBA" id="ARBA00005215"/>
    </source>
</evidence>
<feature type="domain" description="Fructose-1-6-bisphosphatase class I N-terminal" evidence="11">
    <location>
        <begin position="16"/>
        <end position="183"/>
    </location>
</feature>
<feature type="domain" description="Fructose-1-6-bisphosphatase class 1 C-terminal" evidence="12">
    <location>
        <begin position="188"/>
        <end position="321"/>
    </location>
</feature>
<evidence type="ECO:0000256" key="4">
    <source>
        <dbReference type="ARBA" id="ARBA00022490"/>
    </source>
</evidence>
<dbReference type="RefSeq" id="WP_048691809.1">
    <property type="nucleotide sequence ID" value="NZ_KQ130488.1"/>
</dbReference>
<dbReference type="PRINTS" id="PR00115">
    <property type="entry name" value="F16BPHPHTASE"/>
</dbReference>